<gene>
    <name evidence="2" type="ORF">H8R27_02655</name>
</gene>
<keyword evidence="3" id="KW-1185">Reference proteome</keyword>
<accession>A0ABR7IVU7</accession>
<proteinExistence type="predicted"/>
<evidence type="ECO:0000256" key="1">
    <source>
        <dbReference type="SAM" id="Phobius"/>
    </source>
</evidence>
<dbReference type="EMBL" id="JACRUN010000001">
    <property type="protein sequence ID" value="MBC5833779.1"/>
    <property type="molecule type" value="Genomic_DNA"/>
</dbReference>
<protein>
    <recommendedName>
        <fullName evidence="4">DUF4293 family protein</fullName>
    </recommendedName>
</protein>
<keyword evidence="1" id="KW-0472">Membrane</keyword>
<keyword evidence="1" id="KW-0812">Transmembrane</keyword>
<feature type="transmembrane region" description="Helical" evidence="1">
    <location>
        <begin position="163"/>
        <end position="181"/>
    </location>
</feature>
<reference evidence="2 3" key="1">
    <citation type="submission" date="2020-08" db="EMBL/GenBank/DDBJ databases">
        <title>Description of novel Flavobacterium F-408 isolate.</title>
        <authorList>
            <person name="Saticioglu I.B."/>
            <person name="Duman M."/>
            <person name="Altun S."/>
        </authorList>
    </citation>
    <scope>NUCLEOTIDE SEQUENCE [LARGE SCALE GENOMIC DNA]</scope>
    <source>
        <strain evidence="2 3">F-408</strain>
    </source>
</reference>
<comment type="caution">
    <text evidence="2">The sequence shown here is derived from an EMBL/GenBank/DDBJ whole genome shotgun (WGS) entry which is preliminary data.</text>
</comment>
<feature type="transmembrane region" description="Helical" evidence="1">
    <location>
        <begin position="105"/>
        <end position="124"/>
    </location>
</feature>
<keyword evidence="1" id="KW-1133">Transmembrane helix</keyword>
<evidence type="ECO:0000313" key="2">
    <source>
        <dbReference type="EMBL" id="MBC5833779.1"/>
    </source>
</evidence>
<dbReference type="RefSeq" id="WP_166125013.1">
    <property type="nucleotide sequence ID" value="NZ_JAANOQ010000001.1"/>
</dbReference>
<feature type="transmembrane region" description="Helical" evidence="1">
    <location>
        <begin position="136"/>
        <end position="157"/>
    </location>
</feature>
<evidence type="ECO:0008006" key="4">
    <source>
        <dbReference type="Google" id="ProtNLM"/>
    </source>
</evidence>
<organism evidence="2 3">
    <name type="scientific">Flavobacterium bernardetii</name>
    <dbReference type="NCBI Taxonomy" id="2813823"/>
    <lineage>
        <taxon>Bacteria</taxon>
        <taxon>Pseudomonadati</taxon>
        <taxon>Bacteroidota</taxon>
        <taxon>Flavobacteriia</taxon>
        <taxon>Flavobacteriales</taxon>
        <taxon>Flavobacteriaceae</taxon>
        <taxon>Flavobacterium</taxon>
    </lineage>
</organism>
<name>A0ABR7IVU7_9FLAO</name>
<sequence length="190" mass="21940">MKKLQFVSVIIILLLFCPFIKQCDGLTKKAEESTVADSTAVVIDSVSEVKIKNEPLTEVENNQPNELKTYFTEESQNVFDLSSQVGIYFDNKKNEDIGLRGLNGIFFSILFSISLILTSVIGTIRIFKNKLIKTNWFYILNISFAILIVISNMFVWLDRFGQIKIGFYLLLLSNFYMLYLLKQKKEQIQH</sequence>
<evidence type="ECO:0000313" key="3">
    <source>
        <dbReference type="Proteomes" id="UP000605990"/>
    </source>
</evidence>
<dbReference type="Proteomes" id="UP000605990">
    <property type="component" value="Unassembled WGS sequence"/>
</dbReference>